<evidence type="ECO:0000256" key="1">
    <source>
        <dbReference type="RuleBase" id="RU000363"/>
    </source>
</evidence>
<evidence type="ECO:0000256" key="2">
    <source>
        <dbReference type="SAM" id="Phobius"/>
    </source>
</evidence>
<proteinExistence type="inferred from homology"/>
<comment type="caution">
    <text evidence="3">The sequence shown here is derived from an EMBL/GenBank/DDBJ whole genome shotgun (WGS) entry which is preliminary data.</text>
</comment>
<dbReference type="InterPro" id="IPR036291">
    <property type="entry name" value="NAD(P)-bd_dom_sf"/>
</dbReference>
<dbReference type="GO" id="GO:0008202">
    <property type="term" value="P:steroid metabolic process"/>
    <property type="evidence" value="ECO:0007669"/>
    <property type="project" value="TreeGrafter"/>
</dbReference>
<dbReference type="PRINTS" id="PR00080">
    <property type="entry name" value="SDRFAMILY"/>
</dbReference>
<dbReference type="PANTHER" id="PTHR43313:SF1">
    <property type="entry name" value="3BETA-HYDROXYSTEROID DEHYDROGENASE DHS-16"/>
    <property type="match status" value="1"/>
</dbReference>
<dbReference type="Pfam" id="PF00106">
    <property type="entry name" value="adh_short"/>
    <property type="match status" value="2"/>
</dbReference>
<organism evidence="3 4">
    <name type="scientific">Larinioides sclopetarius</name>
    <dbReference type="NCBI Taxonomy" id="280406"/>
    <lineage>
        <taxon>Eukaryota</taxon>
        <taxon>Metazoa</taxon>
        <taxon>Ecdysozoa</taxon>
        <taxon>Arthropoda</taxon>
        <taxon>Chelicerata</taxon>
        <taxon>Arachnida</taxon>
        <taxon>Araneae</taxon>
        <taxon>Araneomorphae</taxon>
        <taxon>Entelegynae</taxon>
        <taxon>Araneoidea</taxon>
        <taxon>Araneidae</taxon>
        <taxon>Larinioides</taxon>
    </lineage>
</organism>
<keyword evidence="4" id="KW-1185">Reference proteome</keyword>
<dbReference type="Proteomes" id="UP001497382">
    <property type="component" value="Unassembled WGS sequence"/>
</dbReference>
<feature type="transmembrane region" description="Helical" evidence="2">
    <location>
        <begin position="34"/>
        <end position="55"/>
    </location>
</feature>
<dbReference type="Gene3D" id="3.40.50.720">
    <property type="entry name" value="NAD(P)-binding Rossmann-like Domain"/>
    <property type="match status" value="3"/>
</dbReference>
<dbReference type="PANTHER" id="PTHR43313">
    <property type="entry name" value="SHORT-CHAIN DEHYDROGENASE/REDUCTASE FAMILY 9C"/>
    <property type="match status" value="1"/>
</dbReference>
<gene>
    <name evidence="3" type="ORF">LARSCL_LOCUS17726</name>
</gene>
<protein>
    <submittedName>
        <fullName evidence="3">Uncharacterized protein</fullName>
    </submittedName>
</protein>
<evidence type="ECO:0000313" key="4">
    <source>
        <dbReference type="Proteomes" id="UP001497382"/>
    </source>
</evidence>
<keyword evidence="2" id="KW-0812">Transmembrane</keyword>
<reference evidence="3 4" key="1">
    <citation type="submission" date="2024-04" db="EMBL/GenBank/DDBJ databases">
        <authorList>
            <person name="Rising A."/>
            <person name="Reimegard J."/>
            <person name="Sonavane S."/>
            <person name="Akerstrom W."/>
            <person name="Nylinder S."/>
            <person name="Hedman E."/>
            <person name="Kallberg Y."/>
        </authorList>
    </citation>
    <scope>NUCLEOTIDE SEQUENCE [LARGE SCALE GENOMIC DNA]</scope>
</reference>
<dbReference type="AlphaFoldDB" id="A0AAV2B8I9"/>
<evidence type="ECO:0000313" key="3">
    <source>
        <dbReference type="EMBL" id="CAL1292553.1"/>
    </source>
</evidence>
<name>A0AAV2B8I9_9ARAC</name>
<dbReference type="InterPro" id="IPR002347">
    <property type="entry name" value="SDR_fam"/>
</dbReference>
<dbReference type="GO" id="GO:0016491">
    <property type="term" value="F:oxidoreductase activity"/>
    <property type="evidence" value="ECO:0007669"/>
    <property type="project" value="TreeGrafter"/>
</dbReference>
<feature type="transmembrane region" description="Helical" evidence="2">
    <location>
        <begin position="7"/>
        <end position="28"/>
    </location>
</feature>
<dbReference type="PRINTS" id="PR00081">
    <property type="entry name" value="GDHRDH"/>
</dbReference>
<keyword evidence="2" id="KW-1133">Transmembrane helix</keyword>
<accession>A0AAV2B8I9</accession>
<keyword evidence="2" id="KW-0472">Membrane</keyword>
<comment type="similarity">
    <text evidence="1">Belongs to the short-chain dehydrogenases/reductases (SDR) family.</text>
</comment>
<sequence length="386" mass="42850">MAGRHILLHLIHFLGIVFIINISNSILPTYVTNFFFKLSNLLICVCVTQLTLGISKKIFFSGRLKPERRAVLITGCAKGIGNALAKHLDSKGFHVFASCRDPSTPGADDLRRSCSKLWAVINNAGIQKGFLLELTSIQDFKDSLEVNAVGPARVTKTFLPLLRQSKGRVINIASLLEPATSIQDFKDSLEMNAVGPARVTKAFLPLLRQSKGRVINIASLLAFPMAGPYSMSKFACVGFSESLRYELDFFGVKVISIEPEFFQTDMTTEKGISQRIDSMFAKVDEDVRKDYGEEFLKAFQHTASTLFPPSPNMQKLVETVEDAVSLKHPDAVYKVCRNVGVRALWTVMDVLPAEFKVFLERIVYNLLGIPKPGQAKKGMKILVKCI</sequence>
<dbReference type="EMBL" id="CAXIEN010000308">
    <property type="protein sequence ID" value="CAL1292553.1"/>
    <property type="molecule type" value="Genomic_DNA"/>
</dbReference>
<dbReference type="SUPFAM" id="SSF51735">
    <property type="entry name" value="NAD(P)-binding Rossmann-fold domains"/>
    <property type="match status" value="2"/>
</dbReference>